<sequence>MLCGSLDGLFQIYQRAMTGEGSFKVAAQDSLHLVEALSIVISELPPDQAKKVLEALCIHVVAPLQGPPVLGQKPAHEITVHIDRLANIFRYVNNPEAVADAIQRLWPLFKAIFDIRAWDMWTMESLCRACKHAVRTSKSLYAYKKSGLYCQTRYSR</sequence>
<evidence type="ECO:0000313" key="1">
    <source>
        <dbReference type="EMBL" id="KAI3752891.1"/>
    </source>
</evidence>
<dbReference type="EMBL" id="CM042012">
    <property type="protein sequence ID" value="KAI3752891.1"/>
    <property type="molecule type" value="Genomic_DNA"/>
</dbReference>
<protein>
    <submittedName>
        <fullName evidence="1">Uncharacterized protein</fullName>
    </submittedName>
</protein>
<name>A0ACB9E374_CICIN</name>
<evidence type="ECO:0000313" key="2">
    <source>
        <dbReference type="Proteomes" id="UP001055811"/>
    </source>
</evidence>
<reference evidence="1 2" key="2">
    <citation type="journal article" date="2022" name="Mol. Ecol. Resour.">
        <title>The genomes of chicory, endive, great burdock and yacon provide insights into Asteraceae paleo-polyploidization history and plant inulin production.</title>
        <authorList>
            <person name="Fan W."/>
            <person name="Wang S."/>
            <person name="Wang H."/>
            <person name="Wang A."/>
            <person name="Jiang F."/>
            <person name="Liu H."/>
            <person name="Zhao H."/>
            <person name="Xu D."/>
            <person name="Zhang Y."/>
        </authorList>
    </citation>
    <scope>NUCLEOTIDE SEQUENCE [LARGE SCALE GENOMIC DNA]</scope>
    <source>
        <strain evidence="2">cv. Punajuju</strain>
        <tissue evidence="1">Leaves</tissue>
    </source>
</reference>
<reference evidence="2" key="1">
    <citation type="journal article" date="2022" name="Mol. Ecol. Resour.">
        <title>The genomes of chicory, endive, great burdock and yacon provide insights into Asteraceae palaeo-polyploidization history and plant inulin production.</title>
        <authorList>
            <person name="Fan W."/>
            <person name="Wang S."/>
            <person name="Wang H."/>
            <person name="Wang A."/>
            <person name="Jiang F."/>
            <person name="Liu H."/>
            <person name="Zhao H."/>
            <person name="Xu D."/>
            <person name="Zhang Y."/>
        </authorList>
    </citation>
    <scope>NUCLEOTIDE SEQUENCE [LARGE SCALE GENOMIC DNA]</scope>
    <source>
        <strain evidence="2">cv. Punajuju</strain>
    </source>
</reference>
<accession>A0ACB9E374</accession>
<proteinExistence type="predicted"/>
<dbReference type="Proteomes" id="UP001055811">
    <property type="component" value="Linkage Group LG04"/>
</dbReference>
<keyword evidence="2" id="KW-1185">Reference proteome</keyword>
<comment type="caution">
    <text evidence="1">The sequence shown here is derived from an EMBL/GenBank/DDBJ whole genome shotgun (WGS) entry which is preliminary data.</text>
</comment>
<gene>
    <name evidence="1" type="ORF">L2E82_24932</name>
</gene>
<organism evidence="1 2">
    <name type="scientific">Cichorium intybus</name>
    <name type="common">Chicory</name>
    <dbReference type="NCBI Taxonomy" id="13427"/>
    <lineage>
        <taxon>Eukaryota</taxon>
        <taxon>Viridiplantae</taxon>
        <taxon>Streptophyta</taxon>
        <taxon>Embryophyta</taxon>
        <taxon>Tracheophyta</taxon>
        <taxon>Spermatophyta</taxon>
        <taxon>Magnoliopsida</taxon>
        <taxon>eudicotyledons</taxon>
        <taxon>Gunneridae</taxon>
        <taxon>Pentapetalae</taxon>
        <taxon>asterids</taxon>
        <taxon>campanulids</taxon>
        <taxon>Asterales</taxon>
        <taxon>Asteraceae</taxon>
        <taxon>Cichorioideae</taxon>
        <taxon>Cichorieae</taxon>
        <taxon>Cichoriinae</taxon>
        <taxon>Cichorium</taxon>
    </lineage>
</organism>